<organism evidence="3 6">
    <name type="scientific">Cannabis sativa</name>
    <name type="common">Hemp</name>
    <name type="synonym">Marijuana</name>
    <dbReference type="NCBI Taxonomy" id="3483"/>
    <lineage>
        <taxon>Eukaryota</taxon>
        <taxon>Viridiplantae</taxon>
        <taxon>Streptophyta</taxon>
        <taxon>Embryophyta</taxon>
        <taxon>Tracheophyta</taxon>
        <taxon>Spermatophyta</taxon>
        <taxon>Magnoliopsida</taxon>
        <taxon>eudicotyledons</taxon>
        <taxon>Gunneridae</taxon>
        <taxon>Pentapetalae</taxon>
        <taxon>rosids</taxon>
        <taxon>fabids</taxon>
        <taxon>Rosales</taxon>
        <taxon>Cannabaceae</taxon>
        <taxon>Cannabis</taxon>
    </lineage>
</organism>
<feature type="compositionally biased region" description="Low complexity" evidence="1">
    <location>
        <begin position="29"/>
        <end position="41"/>
    </location>
</feature>
<evidence type="ECO:0000313" key="5">
    <source>
        <dbReference type="Proteomes" id="UP000525078"/>
    </source>
</evidence>
<dbReference type="Proteomes" id="UP000525078">
    <property type="component" value="Unassembled WGS sequence"/>
</dbReference>
<evidence type="ECO:0000313" key="4">
    <source>
        <dbReference type="EMBL" id="KAF4392284.1"/>
    </source>
</evidence>
<evidence type="ECO:0000313" key="6">
    <source>
        <dbReference type="Proteomes" id="UP000583929"/>
    </source>
</evidence>
<sequence>MAYVPPHKRVSKKGSSQNPTPTPKPELPPFHTNNKNSKHNSSAAGITGYAYEDIHRWFAAGLDDRNLFPPSVDLQPLYVESANENVVQRLALFNNTDSNEKKSNNRLTKSFNRGPWEYIAETVLPDIHSSFEDFRNKMEESDQNHVKFTPLIILRFGKVLFRRGCALSEELLRGYRASFYTDILDSYIEYILEEGASESGLKFKLEKEVYIVFIEHSYAHHMLRDISCLEKNLDLRLDLSTKKLVTNFSDDDLGSLKNLISSAVVDKDVKGGLTWPMGMTFSGEKFKVVKVWRVRSKVYKNQRLRLKIKDVNRSLGREATKEVVIMLKGVVSELMKKDVDRKLISEMLKNDLKVIWDNFLCCERFPKSITEISK</sequence>
<dbReference type="InterPro" id="IPR057225">
    <property type="entry name" value="DUF7903"/>
</dbReference>
<evidence type="ECO:0000256" key="1">
    <source>
        <dbReference type="SAM" id="MobiDB-lite"/>
    </source>
</evidence>
<evidence type="ECO:0000259" key="2">
    <source>
        <dbReference type="Pfam" id="PF25475"/>
    </source>
</evidence>
<dbReference type="PANTHER" id="PTHR35481">
    <property type="entry name" value="DNA-DIRECTED RNA POLYMERASE SUBUNIT ALPHA"/>
    <property type="match status" value="1"/>
</dbReference>
<dbReference type="Pfam" id="PF25475">
    <property type="entry name" value="DUF7903"/>
    <property type="match status" value="1"/>
</dbReference>
<keyword evidence="6" id="KW-1185">Reference proteome</keyword>
<feature type="compositionally biased region" description="Basic residues" evidence="1">
    <location>
        <begin position="1"/>
        <end position="12"/>
    </location>
</feature>
<gene>
    <name evidence="4" type="ORF">F8388_012740</name>
    <name evidence="3" type="ORF">G4B88_028506</name>
</gene>
<name>A0A7J6GNE9_CANSA</name>
<feature type="region of interest" description="Disordered" evidence="1">
    <location>
        <begin position="1"/>
        <end position="41"/>
    </location>
</feature>
<comment type="caution">
    <text evidence="3">The sequence shown here is derived from an EMBL/GenBank/DDBJ whole genome shotgun (WGS) entry which is preliminary data.</text>
</comment>
<reference evidence="5 6" key="1">
    <citation type="journal article" date="2020" name="bioRxiv">
        <title>Sequence and annotation of 42 cannabis genomes reveals extensive copy number variation in cannabinoid synthesis and pathogen resistance genes.</title>
        <authorList>
            <person name="Mckernan K.J."/>
            <person name="Helbert Y."/>
            <person name="Kane L.T."/>
            <person name="Ebling H."/>
            <person name="Zhang L."/>
            <person name="Liu B."/>
            <person name="Eaton Z."/>
            <person name="Mclaughlin S."/>
            <person name="Kingan S."/>
            <person name="Baybayan P."/>
            <person name="Concepcion G."/>
            <person name="Jordan M."/>
            <person name="Riva A."/>
            <person name="Barbazuk W."/>
            <person name="Harkins T."/>
        </authorList>
    </citation>
    <scope>NUCLEOTIDE SEQUENCE [LARGE SCALE GENOMIC DNA]</scope>
    <source>
        <strain evidence="5 6">cv. Jamaican Lion 4</strain>
        <strain evidence="3">Father</strain>
        <strain evidence="4">Mother</strain>
        <tissue evidence="3">Leaf</tissue>
    </source>
</reference>
<dbReference type="PANTHER" id="PTHR35481:SF1">
    <property type="entry name" value="DNA-DIRECTED RNA POLYMERASE SUBUNIT ALPHA"/>
    <property type="match status" value="1"/>
</dbReference>
<feature type="domain" description="DUF7903" evidence="2">
    <location>
        <begin position="214"/>
        <end position="359"/>
    </location>
</feature>
<protein>
    <recommendedName>
        <fullName evidence="2">DUF7903 domain-containing protein</fullName>
    </recommendedName>
</protein>
<dbReference type="Proteomes" id="UP000583929">
    <property type="component" value="Unassembled WGS sequence"/>
</dbReference>
<accession>A0A7J6GNE9</accession>
<evidence type="ECO:0000313" key="3">
    <source>
        <dbReference type="EMBL" id="KAF4384432.1"/>
    </source>
</evidence>
<dbReference type="AlphaFoldDB" id="A0A7J6GNE9"/>
<dbReference type="EMBL" id="JAATIQ010000092">
    <property type="protein sequence ID" value="KAF4384432.1"/>
    <property type="molecule type" value="Genomic_DNA"/>
</dbReference>
<dbReference type="EMBL" id="JAATIP010000019">
    <property type="protein sequence ID" value="KAF4392284.1"/>
    <property type="molecule type" value="Genomic_DNA"/>
</dbReference>
<proteinExistence type="predicted"/>